<name>A0AAN6Q039_9PEZI</name>
<sequence length="498" mass="56060">MGRQPTSGYCQTCRKRRVKCDKARPCCGQCSVSGRRCGGYDLPLRMEVYGVHTGNNGARQLVRIPTASSKPPSAPTPELRLNHVREELEAAPAYFFATWNWAPFFRPLLLSAASDEFPEINKICFRAISQGYAGRSVGDGALQNKGRLLYGRVLSEVQLLLQEPAKPRLARLGFTMIMMEVYEFTINKVRGGSPPHHVGLTHILHHCGPETFQERRLLELYRCCRAMLICQALYRQSRCFLEDTPWKTVPWRHAHKTFEDRLADIMIHMPGIAEALAVPQNRPSSLDKIKTLSAALHEWRWDWHAANSACVRRVRDATASLNDAHLAPETPALVRHMLRTTLEFDTPRQALDILYYNAAIIYLAQLDAAARGQRYPYPELLTSADQRYIRRYVAADDGGGSGGNNSNPLLLPGQARFRCQAAAEAFTTLSCVTRLLATTPGMETVVTPSAIGIVYWVLRDQMQLLEEHLQLLLSRYAIFRDPERDFGGYFVKVGDGET</sequence>
<dbReference type="AlphaFoldDB" id="A0AAN6Q039"/>
<evidence type="ECO:0000256" key="1">
    <source>
        <dbReference type="ARBA" id="ARBA00023242"/>
    </source>
</evidence>
<dbReference type="SUPFAM" id="SSF57701">
    <property type="entry name" value="Zn2/Cys6 DNA-binding domain"/>
    <property type="match status" value="1"/>
</dbReference>
<dbReference type="PROSITE" id="PS50048">
    <property type="entry name" value="ZN2_CY6_FUNGAL_2"/>
    <property type="match status" value="1"/>
</dbReference>
<evidence type="ECO:0000313" key="3">
    <source>
        <dbReference type="EMBL" id="KAK4101132.1"/>
    </source>
</evidence>
<accession>A0AAN6Q039</accession>
<gene>
    <name evidence="3" type="ORF">N658DRAFT_496834</name>
</gene>
<dbReference type="EMBL" id="MU863637">
    <property type="protein sequence ID" value="KAK4101132.1"/>
    <property type="molecule type" value="Genomic_DNA"/>
</dbReference>
<dbReference type="GO" id="GO:0008270">
    <property type="term" value="F:zinc ion binding"/>
    <property type="evidence" value="ECO:0007669"/>
    <property type="project" value="InterPro"/>
</dbReference>
<reference evidence="3" key="2">
    <citation type="submission" date="2023-05" db="EMBL/GenBank/DDBJ databases">
        <authorList>
            <consortium name="Lawrence Berkeley National Laboratory"/>
            <person name="Steindorff A."/>
            <person name="Hensen N."/>
            <person name="Bonometti L."/>
            <person name="Westerberg I."/>
            <person name="Brannstrom I.O."/>
            <person name="Guillou S."/>
            <person name="Cros-Aarteil S."/>
            <person name="Calhoun S."/>
            <person name="Haridas S."/>
            <person name="Kuo A."/>
            <person name="Mondo S."/>
            <person name="Pangilinan J."/>
            <person name="Riley R."/>
            <person name="Labutti K."/>
            <person name="Andreopoulos B."/>
            <person name="Lipzen A."/>
            <person name="Chen C."/>
            <person name="Yanf M."/>
            <person name="Daum C."/>
            <person name="Ng V."/>
            <person name="Clum A."/>
            <person name="Ohm R."/>
            <person name="Martin F."/>
            <person name="Silar P."/>
            <person name="Natvig D."/>
            <person name="Lalanne C."/>
            <person name="Gautier V."/>
            <person name="Ament-Velasquez S.L."/>
            <person name="Kruys A."/>
            <person name="Hutchinson M.I."/>
            <person name="Powell A.J."/>
            <person name="Barry K."/>
            <person name="Miller A.N."/>
            <person name="Grigoriev I.V."/>
            <person name="Debuchy R."/>
            <person name="Gladieux P."/>
            <person name="Thoren M.H."/>
            <person name="Johannesson H."/>
        </authorList>
    </citation>
    <scope>NUCLEOTIDE SEQUENCE</scope>
    <source>
        <strain evidence="3">CBS 757.83</strain>
    </source>
</reference>
<dbReference type="Proteomes" id="UP001305647">
    <property type="component" value="Unassembled WGS sequence"/>
</dbReference>
<dbReference type="PANTHER" id="PTHR38111">
    <property type="entry name" value="ZN(2)-C6 FUNGAL-TYPE DOMAIN-CONTAINING PROTEIN-RELATED"/>
    <property type="match status" value="1"/>
</dbReference>
<dbReference type="CDD" id="cd00067">
    <property type="entry name" value="GAL4"/>
    <property type="match status" value="1"/>
</dbReference>
<dbReference type="GO" id="GO:0000981">
    <property type="term" value="F:DNA-binding transcription factor activity, RNA polymerase II-specific"/>
    <property type="evidence" value="ECO:0007669"/>
    <property type="project" value="InterPro"/>
</dbReference>
<organism evidence="3 4">
    <name type="scientific">Parathielavia hyrcaniae</name>
    <dbReference type="NCBI Taxonomy" id="113614"/>
    <lineage>
        <taxon>Eukaryota</taxon>
        <taxon>Fungi</taxon>
        <taxon>Dikarya</taxon>
        <taxon>Ascomycota</taxon>
        <taxon>Pezizomycotina</taxon>
        <taxon>Sordariomycetes</taxon>
        <taxon>Sordariomycetidae</taxon>
        <taxon>Sordariales</taxon>
        <taxon>Chaetomiaceae</taxon>
        <taxon>Parathielavia</taxon>
    </lineage>
</organism>
<dbReference type="InterPro" id="IPR053178">
    <property type="entry name" value="Osmoadaptation_assoc"/>
</dbReference>
<comment type="caution">
    <text evidence="3">The sequence shown here is derived from an EMBL/GenBank/DDBJ whole genome shotgun (WGS) entry which is preliminary data.</text>
</comment>
<dbReference type="Gene3D" id="4.10.240.10">
    <property type="entry name" value="Zn(2)-C6 fungal-type DNA-binding domain"/>
    <property type="match status" value="1"/>
</dbReference>
<protein>
    <recommendedName>
        <fullName evidence="2">Zn(2)-C6 fungal-type domain-containing protein</fullName>
    </recommendedName>
</protein>
<dbReference type="Pfam" id="PF00172">
    <property type="entry name" value="Zn_clus"/>
    <property type="match status" value="1"/>
</dbReference>
<evidence type="ECO:0000313" key="4">
    <source>
        <dbReference type="Proteomes" id="UP001305647"/>
    </source>
</evidence>
<feature type="domain" description="Zn(2)-C6 fungal-type" evidence="2">
    <location>
        <begin position="10"/>
        <end position="37"/>
    </location>
</feature>
<dbReference type="SMART" id="SM00066">
    <property type="entry name" value="GAL4"/>
    <property type="match status" value="1"/>
</dbReference>
<proteinExistence type="predicted"/>
<evidence type="ECO:0000259" key="2">
    <source>
        <dbReference type="PROSITE" id="PS50048"/>
    </source>
</evidence>
<dbReference type="InterPro" id="IPR001138">
    <property type="entry name" value="Zn2Cys6_DnaBD"/>
</dbReference>
<keyword evidence="4" id="KW-1185">Reference proteome</keyword>
<keyword evidence="1" id="KW-0539">Nucleus</keyword>
<reference evidence="3" key="1">
    <citation type="journal article" date="2023" name="Mol. Phylogenet. Evol.">
        <title>Genome-scale phylogeny and comparative genomics of the fungal order Sordariales.</title>
        <authorList>
            <person name="Hensen N."/>
            <person name="Bonometti L."/>
            <person name="Westerberg I."/>
            <person name="Brannstrom I.O."/>
            <person name="Guillou S."/>
            <person name="Cros-Aarteil S."/>
            <person name="Calhoun S."/>
            <person name="Haridas S."/>
            <person name="Kuo A."/>
            <person name="Mondo S."/>
            <person name="Pangilinan J."/>
            <person name="Riley R."/>
            <person name="LaButti K."/>
            <person name="Andreopoulos B."/>
            <person name="Lipzen A."/>
            <person name="Chen C."/>
            <person name="Yan M."/>
            <person name="Daum C."/>
            <person name="Ng V."/>
            <person name="Clum A."/>
            <person name="Steindorff A."/>
            <person name="Ohm R.A."/>
            <person name="Martin F."/>
            <person name="Silar P."/>
            <person name="Natvig D.O."/>
            <person name="Lalanne C."/>
            <person name="Gautier V."/>
            <person name="Ament-Velasquez S.L."/>
            <person name="Kruys A."/>
            <person name="Hutchinson M.I."/>
            <person name="Powell A.J."/>
            <person name="Barry K."/>
            <person name="Miller A.N."/>
            <person name="Grigoriev I.V."/>
            <person name="Debuchy R."/>
            <person name="Gladieux P."/>
            <person name="Hiltunen Thoren M."/>
            <person name="Johannesson H."/>
        </authorList>
    </citation>
    <scope>NUCLEOTIDE SEQUENCE</scope>
    <source>
        <strain evidence="3">CBS 757.83</strain>
    </source>
</reference>
<dbReference type="InterPro" id="IPR036864">
    <property type="entry name" value="Zn2-C6_fun-type_DNA-bd_sf"/>
</dbReference>
<dbReference type="PANTHER" id="PTHR38111:SF2">
    <property type="entry name" value="FINGER DOMAIN PROTEIN, PUTATIVE (AFU_ORTHOLOGUE AFUA_1G01560)-RELATED"/>
    <property type="match status" value="1"/>
</dbReference>